<dbReference type="Proteomes" id="UP000507962">
    <property type="component" value="Unassembled WGS sequence"/>
</dbReference>
<protein>
    <submittedName>
        <fullName evidence="2">Trigger factor/sura domain</fullName>
    </submittedName>
</protein>
<dbReference type="EMBL" id="CAADHO010000010">
    <property type="protein sequence ID" value="VFQ46643.1"/>
    <property type="molecule type" value="Genomic_DNA"/>
</dbReference>
<proteinExistence type="predicted"/>
<dbReference type="PROSITE" id="PS51257">
    <property type="entry name" value="PROKAR_LIPOPROTEIN"/>
    <property type="match status" value="1"/>
</dbReference>
<keyword evidence="3" id="KW-1185">Reference proteome</keyword>
<dbReference type="InterPro" id="IPR027304">
    <property type="entry name" value="Trigger_fact/SurA_dom_sf"/>
</dbReference>
<evidence type="ECO:0000256" key="1">
    <source>
        <dbReference type="SAM" id="SignalP"/>
    </source>
</evidence>
<feature type="chain" id="PRO_5020505300" evidence="1">
    <location>
        <begin position="25"/>
        <end position="223"/>
    </location>
</feature>
<accession>A0A4U8YYL7</accession>
<reference evidence="2 3" key="1">
    <citation type="submission" date="2019-03" db="EMBL/GenBank/DDBJ databases">
        <authorList>
            <person name="Nijsse B."/>
        </authorList>
    </citation>
    <scope>NUCLEOTIDE SEQUENCE [LARGE SCALE GENOMIC DNA]</scope>
    <source>
        <strain evidence="2">Desulfoluna butyratoxydans MSL71</strain>
    </source>
</reference>
<dbReference type="Gene3D" id="1.10.4030.10">
    <property type="entry name" value="Porin chaperone SurA, peptide-binding domain"/>
    <property type="match status" value="1"/>
</dbReference>
<dbReference type="SUPFAM" id="SSF109998">
    <property type="entry name" value="Triger factor/SurA peptide-binding domain-like"/>
    <property type="match status" value="1"/>
</dbReference>
<feature type="signal peptide" evidence="1">
    <location>
        <begin position="1"/>
        <end position="24"/>
    </location>
</feature>
<evidence type="ECO:0000313" key="2">
    <source>
        <dbReference type="EMBL" id="VFQ46643.1"/>
    </source>
</evidence>
<evidence type="ECO:0000313" key="3">
    <source>
        <dbReference type="Proteomes" id="UP000507962"/>
    </source>
</evidence>
<keyword evidence="1" id="KW-0732">Signal</keyword>
<organism evidence="2 3">
    <name type="scientific">Desulfoluna butyratoxydans</name>
    <dbReference type="NCBI Taxonomy" id="231438"/>
    <lineage>
        <taxon>Bacteria</taxon>
        <taxon>Pseudomonadati</taxon>
        <taxon>Thermodesulfobacteriota</taxon>
        <taxon>Desulfobacteria</taxon>
        <taxon>Desulfobacterales</taxon>
        <taxon>Desulfolunaceae</taxon>
        <taxon>Desulfoluna</taxon>
    </lineage>
</organism>
<gene>
    <name evidence="2" type="ORF">MSL71_43130</name>
</gene>
<sequence>MLTRQTIKQGVLALSVLVVSGLFTGCTGGAGQDPETPLLSCRGRAVTAGDYQDALKLALQGYPYESLSKGEEVVAIRKGVLHQLQEELLLLCLADEKGITLREGALDAAVADAGAGYPEGAFEKELTDRGISFSLWKRRLANRLLAEQVLASEFRNERLLSYADFQAVQGGTSSTLSEEGLVRQVRRSRMEAAYRAWRRSAQGKYSIEVNGELWEKILEEGRP</sequence>
<dbReference type="AlphaFoldDB" id="A0A4U8YYL7"/>
<dbReference type="RefSeq" id="WP_180144802.1">
    <property type="nucleotide sequence ID" value="NZ_CAADHO010000010.1"/>
</dbReference>
<name>A0A4U8YYL7_9BACT</name>